<organism evidence="3">
    <name type="scientific">Peptoniphilus gorbachii</name>
    <dbReference type="NCBI Taxonomy" id="411567"/>
    <lineage>
        <taxon>Bacteria</taxon>
        <taxon>Bacillati</taxon>
        <taxon>Bacillota</taxon>
        <taxon>Tissierellia</taxon>
        <taxon>Tissierellales</taxon>
        <taxon>Peptoniphilaceae</taxon>
        <taxon>Peptoniphilus</taxon>
    </lineage>
</organism>
<dbReference type="GO" id="GO:0005886">
    <property type="term" value="C:plasma membrane"/>
    <property type="evidence" value="ECO:0007669"/>
    <property type="project" value="UniProtKB-SubCell"/>
</dbReference>
<keyword evidence="1" id="KW-0406">Ion transport</keyword>
<feature type="transmembrane region" description="Helical" evidence="1">
    <location>
        <begin position="95"/>
        <end position="118"/>
    </location>
</feature>
<sequence>MTIEMDMIQTIGLAVILLLIGRYIRSKVYFFQKFAIPAPVIGGFLFAIIHLVLRLTDTCAFEFDTTLQSFFMTIFFTSIGFGASIKILKIGGPKVIKFLIVASVLCVLQNILAVALAGPVGVEPGLALMTGSTPMTGGHGTSAGIAPLVEAAGITGAETVAYSAATFGLVMGSLMGGPLANKIILKNNLVEKKKLEKDIEVDESILKEENKVLDGKKVQLGFFAIIVAMGIGVYISAFLNGQIAKFTDKAALPIYIGPMILGILFRAISDKHDNFLPNEEIAIAGELGLNLFLSMALMTLKLWQLVDLAVPMLILLAAQTVLMALFAYFVTFKIMGNNYDAAVIAGGHCGFGMGATPNGVANMESICDKFVYSKMAFFVLPIVGGMFIDFTNVFIITVFLGFFA</sequence>
<dbReference type="Pfam" id="PF03616">
    <property type="entry name" value="Glt_symporter"/>
    <property type="match status" value="1"/>
</dbReference>
<dbReference type="GO" id="GO:0015501">
    <property type="term" value="F:glutamate:sodium symporter activity"/>
    <property type="evidence" value="ECO:0007669"/>
    <property type="project" value="UniProtKB-UniRule"/>
</dbReference>
<keyword evidence="1" id="KW-0812">Transmembrane</keyword>
<feature type="transmembrane region" description="Helical" evidence="1">
    <location>
        <begin position="281"/>
        <end position="303"/>
    </location>
</feature>
<dbReference type="GO" id="GO:0015813">
    <property type="term" value="P:L-glutamate transmembrane transport"/>
    <property type="evidence" value="ECO:0007669"/>
    <property type="project" value="UniProtKB-UniRule"/>
</dbReference>
<dbReference type="NCBIfam" id="TIGR00210">
    <property type="entry name" value="gltS"/>
    <property type="match status" value="1"/>
</dbReference>
<dbReference type="InterPro" id="IPR004445">
    <property type="entry name" value="GltS"/>
</dbReference>
<dbReference type="HAMAP" id="MF_02062">
    <property type="entry name" value="GltS"/>
    <property type="match status" value="1"/>
</dbReference>
<dbReference type="PANTHER" id="PTHR36178:SF1">
    <property type="entry name" value="SODIUM_GLUTAMATE SYMPORTER"/>
    <property type="match status" value="1"/>
</dbReference>
<feature type="transmembrane region" description="Helical" evidence="1">
    <location>
        <begin position="67"/>
        <end position="88"/>
    </location>
</feature>
<evidence type="ECO:0000313" key="3">
    <source>
        <dbReference type="EMBL" id="VYT94068.1"/>
    </source>
</evidence>
<comment type="subcellular location">
    <subcellularLocation>
        <location evidence="1">Cell membrane</location>
        <topology evidence="1">Multi-pass membrane protein</topology>
    </subcellularLocation>
</comment>
<keyword evidence="1" id="KW-1133">Transmembrane helix</keyword>
<feature type="transmembrane region" description="Helical" evidence="1">
    <location>
        <begin position="251"/>
        <end position="269"/>
    </location>
</feature>
<evidence type="ECO:0000256" key="2">
    <source>
        <dbReference type="NCBIfam" id="TIGR00210"/>
    </source>
</evidence>
<keyword evidence="1" id="KW-0739">Sodium transport</keyword>
<feature type="transmembrane region" description="Helical" evidence="1">
    <location>
        <begin position="36"/>
        <end position="55"/>
    </location>
</feature>
<feature type="transmembrane region" description="Helical" evidence="1">
    <location>
        <begin position="160"/>
        <end position="185"/>
    </location>
</feature>
<feature type="transmembrane region" description="Helical" evidence="1">
    <location>
        <begin position="6"/>
        <end position="24"/>
    </location>
</feature>
<feature type="transmembrane region" description="Helical" evidence="1">
    <location>
        <begin position="220"/>
        <end position="239"/>
    </location>
</feature>
<keyword evidence="1" id="KW-0029">Amino-acid transport</keyword>
<dbReference type="AlphaFoldDB" id="A0A6N3AV67"/>
<name>A0A6N3AV67_9FIRM</name>
<evidence type="ECO:0000256" key="1">
    <source>
        <dbReference type="HAMAP-Rule" id="MF_02062"/>
    </source>
</evidence>
<protein>
    <recommendedName>
        <fullName evidence="1 2">Sodium/glutamate symporter</fullName>
    </recommendedName>
</protein>
<keyword evidence="1" id="KW-0915">Sodium</keyword>
<dbReference type="PANTHER" id="PTHR36178">
    <property type="entry name" value="SLR0625 PROTEIN"/>
    <property type="match status" value="1"/>
</dbReference>
<keyword evidence="1" id="KW-0813">Transport</keyword>
<accession>A0A6N3AV67</accession>
<feature type="transmembrane region" description="Helical" evidence="1">
    <location>
        <begin position="378"/>
        <end position="403"/>
    </location>
</feature>
<keyword evidence="1" id="KW-0472">Membrane</keyword>
<gene>
    <name evidence="3" type="primary">gltS_3</name>
    <name evidence="3" type="ORF">PGLFYP46_01464</name>
</gene>
<keyword evidence="1" id="KW-0769">Symport</keyword>
<keyword evidence="1" id="KW-1003">Cell membrane</keyword>
<comment type="similarity">
    <text evidence="1">Belongs to the glutamate:Na(+) symporter (ESS) (TC 2.A.27) family.</text>
</comment>
<proteinExistence type="inferred from homology"/>
<feature type="transmembrane region" description="Helical" evidence="1">
    <location>
        <begin position="309"/>
        <end position="330"/>
    </location>
</feature>
<reference evidence="3" key="1">
    <citation type="submission" date="2019-11" db="EMBL/GenBank/DDBJ databases">
        <authorList>
            <person name="Feng L."/>
        </authorList>
    </citation>
    <scope>NUCLEOTIDE SEQUENCE</scope>
    <source>
        <strain evidence="3">PgorbachiiLFYP46</strain>
    </source>
</reference>
<comment type="function">
    <text evidence="1">Catalyzes the sodium-dependent transport of glutamate.</text>
</comment>
<dbReference type="EMBL" id="CACRUP010000013">
    <property type="protein sequence ID" value="VYT94068.1"/>
    <property type="molecule type" value="Genomic_DNA"/>
</dbReference>